<reference evidence="20 21" key="1">
    <citation type="journal article" date="2009" name="Science">
        <title>Green evolution and dynamic adaptations revealed by genomes of the marine picoeukaryotes Micromonas.</title>
        <authorList>
            <person name="Worden A.Z."/>
            <person name="Lee J.H."/>
            <person name="Mock T."/>
            <person name="Rouze P."/>
            <person name="Simmons M.P."/>
            <person name="Aerts A.L."/>
            <person name="Allen A.E."/>
            <person name="Cuvelier M.L."/>
            <person name="Derelle E."/>
            <person name="Everett M.V."/>
            <person name="Foulon E."/>
            <person name="Grimwood J."/>
            <person name="Gundlach H."/>
            <person name="Henrissat B."/>
            <person name="Napoli C."/>
            <person name="McDonald S.M."/>
            <person name="Parker M.S."/>
            <person name="Rombauts S."/>
            <person name="Salamov A."/>
            <person name="Von Dassow P."/>
            <person name="Badger J.H."/>
            <person name="Coutinho P.M."/>
            <person name="Demir E."/>
            <person name="Dubchak I."/>
            <person name="Gentemann C."/>
            <person name="Eikrem W."/>
            <person name="Gready J.E."/>
            <person name="John U."/>
            <person name="Lanier W."/>
            <person name="Lindquist E.A."/>
            <person name="Lucas S."/>
            <person name="Mayer K.F."/>
            <person name="Moreau H."/>
            <person name="Not F."/>
            <person name="Otillar R."/>
            <person name="Panaud O."/>
            <person name="Pangilinan J."/>
            <person name="Paulsen I."/>
            <person name="Piegu B."/>
            <person name="Poliakov A."/>
            <person name="Robbens S."/>
            <person name="Schmutz J."/>
            <person name="Toulza E."/>
            <person name="Wyss T."/>
            <person name="Zelensky A."/>
            <person name="Zhou K."/>
            <person name="Armbrust E.V."/>
            <person name="Bhattacharya D."/>
            <person name="Goodenough U.W."/>
            <person name="Van de Peer Y."/>
            <person name="Grigoriev I.V."/>
        </authorList>
    </citation>
    <scope>NUCLEOTIDE SEQUENCE [LARGE SCALE GENOMIC DNA]</scope>
    <source>
        <strain evidence="21">RCC299 / NOUM17</strain>
    </source>
</reference>
<evidence type="ECO:0000256" key="16">
    <source>
        <dbReference type="SAM" id="MobiDB-lite"/>
    </source>
</evidence>
<feature type="domain" description="Topo IA-type catalytic" evidence="19">
    <location>
        <begin position="266"/>
        <end position="751"/>
    </location>
</feature>
<comment type="similarity">
    <text evidence="2">Belongs to the type IA topoisomerase family.</text>
</comment>
<dbReference type="InterPro" id="IPR034149">
    <property type="entry name" value="TOPRIM_TopoI"/>
</dbReference>
<evidence type="ECO:0000256" key="11">
    <source>
        <dbReference type="ARBA" id="ARBA00030003"/>
    </source>
</evidence>
<dbReference type="SMART" id="SM00437">
    <property type="entry name" value="TOP1Ac"/>
    <property type="match status" value="1"/>
</dbReference>
<dbReference type="Gene3D" id="3.30.65.10">
    <property type="entry name" value="Bacterial Topoisomerase I, domain 1"/>
    <property type="match status" value="1"/>
</dbReference>
<dbReference type="Pfam" id="PF01131">
    <property type="entry name" value="Topoisom_bac"/>
    <property type="match status" value="2"/>
</dbReference>
<keyword evidence="7" id="KW-0460">Magnesium</keyword>
<dbReference type="SMART" id="SM00398">
    <property type="entry name" value="HMG"/>
    <property type="match status" value="2"/>
</dbReference>
<evidence type="ECO:0000256" key="14">
    <source>
        <dbReference type="ARBA" id="ARBA00032877"/>
    </source>
</evidence>
<dbReference type="InterPro" id="IPR013825">
    <property type="entry name" value="Topo_IA_cen_sub2"/>
</dbReference>
<gene>
    <name evidence="20" type="ORF">MICPUN_59701</name>
</gene>
<evidence type="ECO:0000259" key="19">
    <source>
        <dbReference type="PROSITE" id="PS52039"/>
    </source>
</evidence>
<organism evidence="20 21">
    <name type="scientific">Micromonas commoda (strain RCC299 / NOUM17 / CCMP2709)</name>
    <name type="common">Picoplanktonic green alga</name>
    <dbReference type="NCBI Taxonomy" id="296587"/>
    <lineage>
        <taxon>Eukaryota</taxon>
        <taxon>Viridiplantae</taxon>
        <taxon>Chlorophyta</taxon>
        <taxon>Mamiellophyceae</taxon>
        <taxon>Mamiellales</taxon>
        <taxon>Mamiellaceae</taxon>
        <taxon>Micromonas</taxon>
    </lineage>
</organism>
<dbReference type="PROSITE" id="PS52039">
    <property type="entry name" value="TOPO_IA_2"/>
    <property type="match status" value="1"/>
</dbReference>
<dbReference type="CDD" id="cd03363">
    <property type="entry name" value="TOPRIM_TopoIA_TopoI"/>
    <property type="match status" value="1"/>
</dbReference>
<dbReference type="Gene3D" id="1.10.290.10">
    <property type="entry name" value="Topoisomerase I, domain 4"/>
    <property type="match status" value="1"/>
</dbReference>
<dbReference type="InterPro" id="IPR000380">
    <property type="entry name" value="Topo_IA"/>
</dbReference>
<keyword evidence="8" id="KW-0799">Topoisomerase</keyword>
<dbReference type="HAMAP" id="MF_00952">
    <property type="entry name" value="Topoisom_1_prok"/>
    <property type="match status" value="1"/>
</dbReference>
<dbReference type="InterPro" id="IPR025589">
    <property type="entry name" value="Toprim_C_rpt"/>
</dbReference>
<dbReference type="CDD" id="cd00186">
    <property type="entry name" value="TOP1Ac"/>
    <property type="match status" value="1"/>
</dbReference>
<dbReference type="SMART" id="SM00493">
    <property type="entry name" value="TOPRIM"/>
    <property type="match status" value="1"/>
</dbReference>
<evidence type="ECO:0000259" key="18">
    <source>
        <dbReference type="PROSITE" id="PS50880"/>
    </source>
</evidence>
<dbReference type="InterPro" id="IPR013498">
    <property type="entry name" value="Topo_IA_Znf"/>
</dbReference>
<dbReference type="GO" id="GO:0005694">
    <property type="term" value="C:chromosome"/>
    <property type="evidence" value="ECO:0007669"/>
    <property type="project" value="InterPro"/>
</dbReference>
<dbReference type="Pfam" id="PF00505">
    <property type="entry name" value="HMG_box"/>
    <property type="match status" value="2"/>
</dbReference>
<keyword evidence="5" id="KW-0863">Zinc-finger</keyword>
<dbReference type="InterPro" id="IPR003601">
    <property type="entry name" value="Topo_IA_2"/>
</dbReference>
<keyword evidence="4" id="KW-0479">Metal-binding</keyword>
<feature type="DNA-binding region" description="HMG box" evidence="15">
    <location>
        <begin position="1167"/>
        <end position="1227"/>
    </location>
</feature>
<dbReference type="Gene3D" id="1.10.30.10">
    <property type="entry name" value="High mobility group box domain"/>
    <property type="match status" value="2"/>
</dbReference>
<evidence type="ECO:0000313" key="21">
    <source>
        <dbReference type="Proteomes" id="UP000002009"/>
    </source>
</evidence>
<dbReference type="PRINTS" id="PR00417">
    <property type="entry name" value="PRTPISMRASEI"/>
</dbReference>
<feature type="region of interest" description="Disordered" evidence="16">
    <location>
        <begin position="1055"/>
        <end position="1087"/>
    </location>
</feature>
<dbReference type="Gene3D" id="1.10.460.10">
    <property type="entry name" value="Topoisomerase I, domain 2"/>
    <property type="match status" value="1"/>
</dbReference>
<name>C1E9E3_MICCC</name>
<dbReference type="GO" id="GO:0006265">
    <property type="term" value="P:DNA topological change"/>
    <property type="evidence" value="ECO:0007669"/>
    <property type="project" value="InterPro"/>
</dbReference>
<dbReference type="PANTHER" id="PTHR42785">
    <property type="entry name" value="DNA TOPOISOMERASE, TYPE IA, CORE"/>
    <property type="match status" value="1"/>
</dbReference>
<evidence type="ECO:0000256" key="4">
    <source>
        <dbReference type="ARBA" id="ARBA00022723"/>
    </source>
</evidence>
<dbReference type="AlphaFoldDB" id="C1E9E3"/>
<evidence type="ECO:0000256" key="9">
    <source>
        <dbReference type="ARBA" id="ARBA00023125"/>
    </source>
</evidence>
<dbReference type="CDD" id="cd00084">
    <property type="entry name" value="HMG-box_SF"/>
    <property type="match status" value="2"/>
</dbReference>
<feature type="DNA-binding region" description="HMG box" evidence="15">
    <location>
        <begin position="1090"/>
        <end position="1155"/>
    </location>
</feature>
<evidence type="ECO:0000256" key="2">
    <source>
        <dbReference type="ARBA" id="ARBA00009446"/>
    </source>
</evidence>
<dbReference type="EMBL" id="CP001327">
    <property type="protein sequence ID" value="ACO64317.1"/>
    <property type="molecule type" value="Genomic_DNA"/>
</dbReference>
<accession>C1E9E3</accession>
<dbReference type="FunCoup" id="C1E9E3">
    <property type="interactions" value="152"/>
</dbReference>
<evidence type="ECO:0000256" key="3">
    <source>
        <dbReference type="ARBA" id="ARBA00012891"/>
    </source>
</evidence>
<feature type="region of interest" description="Disordered" evidence="16">
    <location>
        <begin position="612"/>
        <end position="631"/>
    </location>
</feature>
<dbReference type="GO" id="GO:0005634">
    <property type="term" value="C:nucleus"/>
    <property type="evidence" value="ECO:0007669"/>
    <property type="project" value="UniProtKB-UniRule"/>
</dbReference>
<dbReference type="InterPro" id="IPR028612">
    <property type="entry name" value="Topoisom_1_IA"/>
</dbReference>
<evidence type="ECO:0000256" key="6">
    <source>
        <dbReference type="ARBA" id="ARBA00022833"/>
    </source>
</evidence>
<dbReference type="Proteomes" id="UP000002009">
    <property type="component" value="Chromosome 6"/>
</dbReference>
<dbReference type="Gene3D" id="2.70.20.10">
    <property type="entry name" value="Topoisomerase I, domain 3"/>
    <property type="match status" value="1"/>
</dbReference>
<dbReference type="InterPro" id="IPR023405">
    <property type="entry name" value="Topo_IA_core_domain"/>
</dbReference>
<dbReference type="InParanoid" id="C1E9E3"/>
<dbReference type="PROSITE" id="PS50880">
    <property type="entry name" value="TOPRIM"/>
    <property type="match status" value="1"/>
</dbReference>
<dbReference type="SUPFAM" id="SSF47095">
    <property type="entry name" value="HMG-box"/>
    <property type="match status" value="2"/>
</dbReference>
<dbReference type="PANTHER" id="PTHR42785:SF1">
    <property type="entry name" value="DNA TOPOISOMERASE"/>
    <property type="match status" value="1"/>
</dbReference>
<dbReference type="EC" id="5.6.2.1" evidence="3"/>
<feature type="domain" description="HMG box" evidence="17">
    <location>
        <begin position="1167"/>
        <end position="1227"/>
    </location>
</feature>
<dbReference type="Gene3D" id="3.40.50.140">
    <property type="match status" value="1"/>
</dbReference>
<dbReference type="OMA" id="SAYILYC"/>
<dbReference type="InterPro" id="IPR013824">
    <property type="entry name" value="Topo_IA_cen_sub1"/>
</dbReference>
<protein>
    <recommendedName>
        <fullName evidence="3">DNA topoisomerase</fullName>
        <ecNumber evidence="3">5.6.2.1</ecNumber>
    </recommendedName>
    <alternativeName>
        <fullName evidence="14">Omega-protein</fullName>
    </alternativeName>
    <alternativeName>
        <fullName evidence="13">Relaxing enzyme</fullName>
    </alternativeName>
    <alternativeName>
        <fullName evidence="11">Swivelase</fullName>
    </alternativeName>
    <alternativeName>
        <fullName evidence="12">Untwisting enzyme</fullName>
    </alternativeName>
</protein>
<feature type="domain" description="Toprim" evidence="18">
    <location>
        <begin position="134"/>
        <end position="243"/>
    </location>
</feature>
<keyword evidence="21" id="KW-1185">Reference proteome</keyword>
<dbReference type="OrthoDB" id="430051at2759"/>
<dbReference type="InterPro" id="IPR013826">
    <property type="entry name" value="Topo_IA_cen_sub3"/>
</dbReference>
<dbReference type="InterPro" id="IPR013497">
    <property type="entry name" value="Topo_IA_cen"/>
</dbReference>
<keyword evidence="6" id="KW-0862">Zinc</keyword>
<evidence type="ECO:0000256" key="1">
    <source>
        <dbReference type="ARBA" id="ARBA00000213"/>
    </source>
</evidence>
<dbReference type="GO" id="GO:0003677">
    <property type="term" value="F:DNA binding"/>
    <property type="evidence" value="ECO:0007669"/>
    <property type="project" value="UniProtKB-UniRule"/>
</dbReference>
<dbReference type="GeneID" id="8244347"/>
<dbReference type="InterPro" id="IPR036910">
    <property type="entry name" value="HMG_box_dom_sf"/>
</dbReference>
<feature type="domain" description="HMG box" evidence="17">
    <location>
        <begin position="1090"/>
        <end position="1155"/>
    </location>
</feature>
<dbReference type="eggNOG" id="KOG1956">
    <property type="taxonomic scope" value="Eukaryota"/>
</dbReference>
<dbReference type="InterPro" id="IPR006171">
    <property type="entry name" value="TOPRIM_dom"/>
</dbReference>
<dbReference type="NCBIfam" id="TIGR01051">
    <property type="entry name" value="topA_bact"/>
    <property type="match status" value="1"/>
</dbReference>
<dbReference type="GO" id="GO:0003917">
    <property type="term" value="F:DNA topoisomerase type I (single strand cut, ATP-independent) activity"/>
    <property type="evidence" value="ECO:0007669"/>
    <property type="project" value="UniProtKB-EC"/>
</dbReference>
<evidence type="ECO:0000256" key="12">
    <source>
        <dbReference type="ARBA" id="ARBA00031985"/>
    </source>
</evidence>
<dbReference type="RefSeq" id="XP_002503059.1">
    <property type="nucleotide sequence ID" value="XM_002503013.1"/>
</dbReference>
<dbReference type="KEGG" id="mis:MICPUN_59701"/>
<dbReference type="InterPro" id="IPR023406">
    <property type="entry name" value="Topo_IA_AS"/>
</dbReference>
<dbReference type="InterPro" id="IPR005733">
    <property type="entry name" value="TopoI_bac-type"/>
</dbReference>
<sequence length="1227" mass="132622">MPPAFSLGAPVSHTLHGRREGCVGSSAGRVPGARTMSHRTRSLRALLEPVALSARRAIGGGDAAMAPRFTASPRATLETSAPSFRGSSRAFASIRAAPRSLVGFEPMFSIVPGHSRPVGSSRGLRSSAVAGSVGKLVVVESPAKATSVQKYLGDGYTVLASYGHVRDLVQKNGGVKPEDDFAMLWAEKARDGVVRDIVKNAKGAAELLLATDPDREGEAISWHIVELLREKGVLGSSSSLPVKRVTFTEVTKKAVREAFESPREISAPLVDAYLARRALDYLFGFTLSPVLWRKMPGALSAGRVQSAALRLVCEREFEIERFVKEEFWNVFAGLEPDGSSGRSFVGELTHLDGKRLGKMEPGSREAAELAARAVLSASSTLAVHDVVEKDVSRRPRPPFTTSTLQQDASSRLGFGAARTMAAAQSLYEGRGWGEGLITYMRTDGLHVSPAAVAELRDVAGAEFGEEYVPEKPNFFRKVQKNAQEAHEAIRPTKAGILPQAVANRLGSGSDEARLYRLIWARTMASQMSAAVTKRVQADVWSEDERLRLKATGSRLIFPGYLAAYKHGMRDGDDSTSFGDNDRWLPRLDVGEKIRVIGDEVKIVERDKDAKRGGFKKADADDDGEHEIDTTAGKDTGVTATQHWTQPPGRYTEGSLVKALEEKGIGRPSTYATIMKVIKRRGYVAGESGRGPLIPETRGRLVSSFLAHFFDEYVDYGFTAGLEDRLDDIASGKEDWKSVLSGFWGPFAGDVESLKGIRTSQVVDVLDATLGAHFFGDDESSVDARLSAIERAAEEAATQAESTGGYPTVAFDPEELSSTRRCPGCGTGRLGLKLSRTGGFIGCSNYPSCGHTRQLVNDGDGAVGGGNFPIELGTDPESGGDVAIQNGPYGPYIELQMPSSPDDSKKTKPQRFGLKNIGLKPEDVDMDLAMTLLRYPMVLGPHPEDGKDVVMNMGPFGWYVSHDGVNASLSKKVLQKARDDAVAATCGDVSFSDEALVAVADDFVNVDISEGSDALIDEDMTCDDGRTLDVDQKRKVLLAQHSPVPLDVAVEVLTRKREKPPSERGRWGKKKESTTKGETKAKKVKPEKVKAKRAPSAYILYCNEARSKLPEGLKVPEQAKLLGAQWKALDEKERVKFEKMATEAKAAIADAAPETKAKGKGANSEPKPKRAPSAYILYCNEARSKLPEGLKVPEQAKLLGAQWKTLDAVEKARFEGMAADAKLEAKAR</sequence>
<evidence type="ECO:0000256" key="7">
    <source>
        <dbReference type="ARBA" id="ARBA00022842"/>
    </source>
</evidence>
<proteinExistence type="inferred from homology"/>
<dbReference type="Pfam" id="PF01751">
    <property type="entry name" value="Toprim"/>
    <property type="match status" value="1"/>
</dbReference>
<evidence type="ECO:0000256" key="8">
    <source>
        <dbReference type="ARBA" id="ARBA00023029"/>
    </source>
</evidence>
<dbReference type="SMART" id="SM00436">
    <property type="entry name" value="TOP1Bc"/>
    <property type="match status" value="1"/>
</dbReference>
<dbReference type="Pfam" id="PF01396">
    <property type="entry name" value="Zn_ribbon_Top1"/>
    <property type="match status" value="1"/>
</dbReference>
<feature type="region of interest" description="Disordered" evidence="16">
    <location>
        <begin position="16"/>
        <end position="36"/>
    </location>
</feature>
<evidence type="ECO:0000256" key="15">
    <source>
        <dbReference type="PROSITE-ProRule" id="PRU00267"/>
    </source>
</evidence>
<dbReference type="STRING" id="296587.C1E9E3"/>
<evidence type="ECO:0000259" key="17">
    <source>
        <dbReference type="PROSITE" id="PS50118"/>
    </source>
</evidence>
<evidence type="ECO:0000313" key="20">
    <source>
        <dbReference type="EMBL" id="ACO64317.1"/>
    </source>
</evidence>
<dbReference type="PROSITE" id="PS50118">
    <property type="entry name" value="HMG_BOX_2"/>
    <property type="match status" value="2"/>
</dbReference>
<keyword evidence="10 20" id="KW-0413">Isomerase</keyword>
<evidence type="ECO:0000256" key="5">
    <source>
        <dbReference type="ARBA" id="ARBA00022771"/>
    </source>
</evidence>
<dbReference type="InterPro" id="IPR009071">
    <property type="entry name" value="HMG_box_dom"/>
</dbReference>
<dbReference type="Pfam" id="PF13368">
    <property type="entry name" value="Toprim_C_rpt"/>
    <property type="match status" value="2"/>
</dbReference>
<comment type="catalytic activity">
    <reaction evidence="1">
        <text>ATP-independent breakage of single-stranded DNA, followed by passage and rejoining.</text>
        <dbReference type="EC" id="5.6.2.1"/>
    </reaction>
</comment>
<dbReference type="SUPFAM" id="SSF56712">
    <property type="entry name" value="Prokaryotic type I DNA topoisomerase"/>
    <property type="match status" value="1"/>
</dbReference>
<keyword evidence="9 15" id="KW-0238">DNA-binding</keyword>
<evidence type="ECO:0000256" key="13">
    <source>
        <dbReference type="ARBA" id="ARBA00032235"/>
    </source>
</evidence>
<keyword evidence="15" id="KW-0539">Nucleus</keyword>
<evidence type="ECO:0000256" key="10">
    <source>
        <dbReference type="ARBA" id="ARBA00023235"/>
    </source>
</evidence>
<dbReference type="PROSITE" id="PS00396">
    <property type="entry name" value="TOPO_IA_1"/>
    <property type="match status" value="1"/>
</dbReference>
<dbReference type="GO" id="GO:0008270">
    <property type="term" value="F:zinc ion binding"/>
    <property type="evidence" value="ECO:0007669"/>
    <property type="project" value="UniProtKB-KW"/>
</dbReference>
<dbReference type="InterPro" id="IPR003602">
    <property type="entry name" value="Topo_IA_DNA-bd_dom"/>
</dbReference>
<dbReference type="SUPFAM" id="SSF57783">
    <property type="entry name" value="Zinc beta-ribbon"/>
    <property type="match status" value="1"/>
</dbReference>